<protein>
    <submittedName>
        <fullName evidence="4">11-beta-hydroxysteroid dehydrogenase-like 4B</fullName>
    </submittedName>
</protein>
<comment type="caution">
    <text evidence="4">The sequence shown here is derived from an EMBL/GenBank/DDBJ whole genome shotgun (WGS) entry which is preliminary data.</text>
</comment>
<dbReference type="PRINTS" id="PR00081">
    <property type="entry name" value="GDHRDH"/>
</dbReference>
<sequence>MSFKDKVVVVTGSSSGIGAATAKAFAKEGAKVALVGRRAERLKQVERECEILSGASHLTLVADVSKDDEARAIISKTVERYGRLDVLVNNAGIVSVKTILDPDYVTEFDRIMGTNLRAAVVVTNAALPHLVKTKGNIVNVSSIAGTSPTAMCSHYAASKAGLDHFREEAGKSLPLGFISKSEEVADLILYLASEKAKSITGSTNSYLSNQNFLILSNDNGRGGFSNRGQHQEHQLEQRAYAPCDLNFLALYRDFDEETTDSSSFEEFMNLQQEERVEEEEIKQDMTDEVDVEEYGSD</sequence>
<dbReference type="PANTHER" id="PTHR43975:SF2">
    <property type="entry name" value="EG:BACR7A4.14 PROTEIN-RELATED"/>
    <property type="match status" value="1"/>
</dbReference>
<feature type="region of interest" description="Disordered" evidence="2">
    <location>
        <begin position="272"/>
        <end position="297"/>
    </location>
</feature>
<evidence type="ECO:0000259" key="3">
    <source>
        <dbReference type="SMART" id="SM00822"/>
    </source>
</evidence>
<evidence type="ECO:0000313" key="4">
    <source>
        <dbReference type="EMBL" id="GBP85326.1"/>
    </source>
</evidence>
<dbReference type="EMBL" id="BGZK01001730">
    <property type="protein sequence ID" value="GBP85326.1"/>
    <property type="molecule type" value="Genomic_DNA"/>
</dbReference>
<feature type="compositionally biased region" description="Acidic residues" evidence="2">
    <location>
        <begin position="275"/>
        <end position="297"/>
    </location>
</feature>
<dbReference type="SMART" id="SM00822">
    <property type="entry name" value="PKS_KR"/>
    <property type="match status" value="1"/>
</dbReference>
<dbReference type="Pfam" id="PF00106">
    <property type="entry name" value="adh_short"/>
    <property type="match status" value="1"/>
</dbReference>
<dbReference type="InterPro" id="IPR002347">
    <property type="entry name" value="SDR_fam"/>
</dbReference>
<accession>A0A4C1Z9R1</accession>
<keyword evidence="5" id="KW-1185">Reference proteome</keyword>
<evidence type="ECO:0000256" key="1">
    <source>
        <dbReference type="RuleBase" id="RU000363"/>
    </source>
</evidence>
<dbReference type="STRING" id="151549.A0A4C1Z9R1"/>
<dbReference type="SUPFAM" id="SSF51735">
    <property type="entry name" value="NAD(P)-binding Rossmann-fold domains"/>
    <property type="match status" value="1"/>
</dbReference>
<organism evidence="4 5">
    <name type="scientific">Eumeta variegata</name>
    <name type="common">Bagworm moth</name>
    <name type="synonym">Eumeta japonica</name>
    <dbReference type="NCBI Taxonomy" id="151549"/>
    <lineage>
        <taxon>Eukaryota</taxon>
        <taxon>Metazoa</taxon>
        <taxon>Ecdysozoa</taxon>
        <taxon>Arthropoda</taxon>
        <taxon>Hexapoda</taxon>
        <taxon>Insecta</taxon>
        <taxon>Pterygota</taxon>
        <taxon>Neoptera</taxon>
        <taxon>Endopterygota</taxon>
        <taxon>Lepidoptera</taxon>
        <taxon>Glossata</taxon>
        <taxon>Ditrysia</taxon>
        <taxon>Tineoidea</taxon>
        <taxon>Psychidae</taxon>
        <taxon>Oiketicinae</taxon>
        <taxon>Eumeta</taxon>
    </lineage>
</organism>
<dbReference type="Gene3D" id="3.40.50.720">
    <property type="entry name" value="NAD(P)-binding Rossmann-like Domain"/>
    <property type="match status" value="1"/>
</dbReference>
<dbReference type="FunFam" id="3.40.50.720:FF:000084">
    <property type="entry name" value="Short-chain dehydrogenase reductase"/>
    <property type="match status" value="1"/>
</dbReference>
<dbReference type="Proteomes" id="UP000299102">
    <property type="component" value="Unassembled WGS sequence"/>
</dbReference>
<feature type="domain" description="Ketoreductase" evidence="3">
    <location>
        <begin position="6"/>
        <end position="181"/>
    </location>
</feature>
<proteinExistence type="inferred from homology"/>
<dbReference type="OrthoDB" id="47007at2759"/>
<name>A0A4C1Z9R1_EUMVA</name>
<dbReference type="AlphaFoldDB" id="A0A4C1Z9R1"/>
<gene>
    <name evidence="4" type="primary">HSD7</name>
    <name evidence="4" type="ORF">EVAR_99412_1</name>
</gene>
<dbReference type="InterPro" id="IPR036291">
    <property type="entry name" value="NAD(P)-bd_dom_sf"/>
</dbReference>
<evidence type="ECO:0000313" key="5">
    <source>
        <dbReference type="Proteomes" id="UP000299102"/>
    </source>
</evidence>
<reference evidence="4 5" key="1">
    <citation type="journal article" date="2019" name="Commun. Biol.">
        <title>The bagworm genome reveals a unique fibroin gene that provides high tensile strength.</title>
        <authorList>
            <person name="Kono N."/>
            <person name="Nakamura H."/>
            <person name="Ohtoshi R."/>
            <person name="Tomita M."/>
            <person name="Numata K."/>
            <person name="Arakawa K."/>
        </authorList>
    </citation>
    <scope>NUCLEOTIDE SEQUENCE [LARGE SCALE GENOMIC DNA]</scope>
</reference>
<dbReference type="InterPro" id="IPR057326">
    <property type="entry name" value="KR_dom"/>
</dbReference>
<comment type="similarity">
    <text evidence="1">Belongs to the short-chain dehydrogenases/reductases (SDR) family.</text>
</comment>
<dbReference type="PANTHER" id="PTHR43975">
    <property type="entry name" value="ZGC:101858"/>
    <property type="match status" value="1"/>
</dbReference>
<dbReference type="PRINTS" id="PR00080">
    <property type="entry name" value="SDRFAMILY"/>
</dbReference>
<evidence type="ECO:0000256" key="2">
    <source>
        <dbReference type="SAM" id="MobiDB-lite"/>
    </source>
</evidence>